<dbReference type="Pfam" id="PF00664">
    <property type="entry name" value="ABC_membrane"/>
    <property type="match status" value="1"/>
</dbReference>
<evidence type="ECO:0000256" key="2">
    <source>
        <dbReference type="ARBA" id="ARBA00022692"/>
    </source>
</evidence>
<dbReference type="OrthoDB" id="9770415at2"/>
<dbReference type="GO" id="GO:0015421">
    <property type="term" value="F:ABC-type oligopeptide transporter activity"/>
    <property type="evidence" value="ECO:0007669"/>
    <property type="project" value="TreeGrafter"/>
</dbReference>
<sequence length="555" mass="62906">MGELLYKMTLLKSIVSKVKVSFLLLMVLTLLQTGLSFGIPWINKILIDEILIGNQFQLIFFVVCAYLLFSIMSVILYMLVPRKSVFLNETITLMLRNALTRGVLYSNVGFSSSSNKGNIVNIYSGDIPNISSLITRTLKDLIEHSLTLVVIVSVLLFIDYRIGLLSLVSMPFYLLLPMLFRNKVAQSSKNVQEKQSEIHSIIHEGLNGLKQIKIFNKHEYFINRSKDVFESIVPLKLKHVFFSTASNATLLIYWISMLAVFWIGGSRVVAGDLSIGLLLILVNYMDRVEWPITRISQIITEYNSGKVSIKRFEKYTTVKKETEPTHVKDIAVINKISMNDICFKYPTSSANTFAELNWNISSGQRIGIIGESGIGKSTFIHLIVGFLEPDKGSIYFNNISSKELSVKSIREQIAYISQENYLFEVSIKENISFGSNKEHSLEEVMNAAKMAGAHSFIDELENKYDSIYGKDDTELSTGQKQRIALSRVFLKNPSVIILDEPTSNLDNQTTEFVIDSLINYCGDRKMLIVVTHDLHTLRRFDSILTLEDGEFKLVR</sequence>
<dbReference type="GO" id="GO:0016887">
    <property type="term" value="F:ATP hydrolysis activity"/>
    <property type="evidence" value="ECO:0007669"/>
    <property type="project" value="InterPro"/>
</dbReference>
<feature type="transmembrane region" description="Helical" evidence="7">
    <location>
        <begin position="141"/>
        <end position="158"/>
    </location>
</feature>
<feature type="domain" description="ABC transmembrane type-1" evidence="9">
    <location>
        <begin position="23"/>
        <end position="304"/>
    </location>
</feature>
<dbReference type="SMART" id="SM00382">
    <property type="entry name" value="AAA"/>
    <property type="match status" value="1"/>
</dbReference>
<comment type="subcellular location">
    <subcellularLocation>
        <location evidence="1">Cell membrane</location>
        <topology evidence="1">Multi-pass membrane protein</topology>
    </subcellularLocation>
</comment>
<evidence type="ECO:0000256" key="5">
    <source>
        <dbReference type="ARBA" id="ARBA00022989"/>
    </source>
</evidence>
<dbReference type="InterPro" id="IPR011527">
    <property type="entry name" value="ABC1_TM_dom"/>
</dbReference>
<feature type="transmembrane region" description="Helical" evidence="7">
    <location>
        <begin position="164"/>
        <end position="180"/>
    </location>
</feature>
<dbReference type="InterPro" id="IPR039421">
    <property type="entry name" value="Type_1_exporter"/>
</dbReference>
<dbReference type="PROSITE" id="PS50929">
    <property type="entry name" value="ABC_TM1F"/>
    <property type="match status" value="1"/>
</dbReference>
<dbReference type="InterPro" id="IPR027417">
    <property type="entry name" value="P-loop_NTPase"/>
</dbReference>
<proteinExistence type="predicted"/>
<dbReference type="InterPro" id="IPR036640">
    <property type="entry name" value="ABC1_TM_sf"/>
</dbReference>
<dbReference type="InterPro" id="IPR003439">
    <property type="entry name" value="ABC_transporter-like_ATP-bd"/>
</dbReference>
<evidence type="ECO:0000256" key="7">
    <source>
        <dbReference type="SAM" id="Phobius"/>
    </source>
</evidence>
<dbReference type="InterPro" id="IPR003593">
    <property type="entry name" value="AAA+_ATPase"/>
</dbReference>
<protein>
    <submittedName>
        <fullName evidence="10">ABC transporter ATP-binding protein</fullName>
    </submittedName>
</protein>
<dbReference type="CDD" id="cd07346">
    <property type="entry name" value="ABC_6TM_exporters"/>
    <property type="match status" value="1"/>
</dbReference>
<evidence type="ECO:0000259" key="8">
    <source>
        <dbReference type="PROSITE" id="PS50893"/>
    </source>
</evidence>
<keyword evidence="11" id="KW-1185">Reference proteome</keyword>
<evidence type="ECO:0000256" key="6">
    <source>
        <dbReference type="ARBA" id="ARBA00023136"/>
    </source>
</evidence>
<keyword evidence="4 10" id="KW-0067">ATP-binding</keyword>
<dbReference type="PANTHER" id="PTHR43394:SF1">
    <property type="entry name" value="ATP-BINDING CASSETTE SUB-FAMILY B MEMBER 10, MITOCHONDRIAL"/>
    <property type="match status" value="1"/>
</dbReference>
<keyword evidence="5 7" id="KW-1133">Transmembrane helix</keyword>
<feature type="transmembrane region" description="Helical" evidence="7">
    <location>
        <begin position="240"/>
        <end position="262"/>
    </location>
</feature>
<feature type="transmembrane region" description="Helical" evidence="7">
    <location>
        <begin position="58"/>
        <end position="80"/>
    </location>
</feature>
<keyword evidence="3" id="KW-0547">Nucleotide-binding</keyword>
<dbReference type="SUPFAM" id="SSF52540">
    <property type="entry name" value="P-loop containing nucleoside triphosphate hydrolases"/>
    <property type="match status" value="1"/>
</dbReference>
<evidence type="ECO:0000313" key="11">
    <source>
        <dbReference type="Proteomes" id="UP000318521"/>
    </source>
</evidence>
<gene>
    <name evidence="10" type="ORF">FN960_13440</name>
</gene>
<dbReference type="Pfam" id="PF00005">
    <property type="entry name" value="ABC_tran"/>
    <property type="match status" value="1"/>
</dbReference>
<keyword evidence="6 7" id="KW-0472">Membrane</keyword>
<dbReference type="Gene3D" id="3.40.50.300">
    <property type="entry name" value="P-loop containing nucleotide triphosphate hydrolases"/>
    <property type="match status" value="1"/>
</dbReference>
<dbReference type="Gene3D" id="1.20.1560.10">
    <property type="entry name" value="ABC transporter type 1, transmembrane domain"/>
    <property type="match status" value="1"/>
</dbReference>
<dbReference type="PROSITE" id="PS50893">
    <property type="entry name" value="ABC_TRANSPORTER_2"/>
    <property type="match status" value="1"/>
</dbReference>
<evidence type="ECO:0000256" key="3">
    <source>
        <dbReference type="ARBA" id="ARBA00022741"/>
    </source>
</evidence>
<evidence type="ECO:0000256" key="4">
    <source>
        <dbReference type="ARBA" id="ARBA00022840"/>
    </source>
</evidence>
<organism evidence="10 11">
    <name type="scientific">Alkalicoccobacillus porphyridii</name>
    <dbReference type="NCBI Taxonomy" id="2597270"/>
    <lineage>
        <taxon>Bacteria</taxon>
        <taxon>Bacillati</taxon>
        <taxon>Bacillota</taxon>
        <taxon>Bacilli</taxon>
        <taxon>Bacillales</taxon>
        <taxon>Bacillaceae</taxon>
        <taxon>Alkalicoccobacillus</taxon>
    </lineage>
</organism>
<dbReference type="Proteomes" id="UP000318521">
    <property type="component" value="Unassembled WGS sequence"/>
</dbReference>
<name>A0A553ZWT4_9BACI</name>
<dbReference type="GO" id="GO:0005524">
    <property type="term" value="F:ATP binding"/>
    <property type="evidence" value="ECO:0007669"/>
    <property type="project" value="UniProtKB-KW"/>
</dbReference>
<accession>A0A553ZWT4</accession>
<evidence type="ECO:0000256" key="1">
    <source>
        <dbReference type="ARBA" id="ARBA00004651"/>
    </source>
</evidence>
<reference evidence="10 11" key="1">
    <citation type="submission" date="2019-07" db="EMBL/GenBank/DDBJ databases">
        <authorList>
            <person name="Park Y.J."/>
            <person name="Jeong S.E."/>
            <person name="Jung H.S."/>
        </authorList>
    </citation>
    <scope>NUCLEOTIDE SEQUENCE [LARGE SCALE GENOMIC DNA]</scope>
    <source>
        <strain evidence="11">P16(2019)</strain>
    </source>
</reference>
<feature type="domain" description="ABC transporter" evidence="8">
    <location>
        <begin position="336"/>
        <end position="554"/>
    </location>
</feature>
<dbReference type="SUPFAM" id="SSF90123">
    <property type="entry name" value="ABC transporter transmembrane region"/>
    <property type="match status" value="1"/>
</dbReference>
<evidence type="ECO:0000313" key="10">
    <source>
        <dbReference type="EMBL" id="TSB45914.1"/>
    </source>
</evidence>
<evidence type="ECO:0000259" key="9">
    <source>
        <dbReference type="PROSITE" id="PS50929"/>
    </source>
</evidence>
<dbReference type="GO" id="GO:0005886">
    <property type="term" value="C:plasma membrane"/>
    <property type="evidence" value="ECO:0007669"/>
    <property type="project" value="UniProtKB-SubCell"/>
</dbReference>
<dbReference type="EMBL" id="VLXZ01000008">
    <property type="protein sequence ID" value="TSB45914.1"/>
    <property type="molecule type" value="Genomic_DNA"/>
</dbReference>
<comment type="caution">
    <text evidence="10">The sequence shown here is derived from an EMBL/GenBank/DDBJ whole genome shotgun (WGS) entry which is preliminary data.</text>
</comment>
<dbReference type="PANTHER" id="PTHR43394">
    <property type="entry name" value="ATP-DEPENDENT PERMEASE MDL1, MITOCHONDRIAL"/>
    <property type="match status" value="1"/>
</dbReference>
<dbReference type="AlphaFoldDB" id="A0A553ZWT4"/>
<keyword evidence="2 7" id="KW-0812">Transmembrane</keyword>